<reference evidence="3" key="1">
    <citation type="journal article" date="2019" name="Int. J. Syst. Evol. Microbiol.">
        <title>The Global Catalogue of Microorganisms (GCM) 10K type strain sequencing project: providing services to taxonomists for standard genome sequencing and annotation.</title>
        <authorList>
            <consortium name="The Broad Institute Genomics Platform"/>
            <consortium name="The Broad Institute Genome Sequencing Center for Infectious Disease"/>
            <person name="Wu L."/>
            <person name="Ma J."/>
        </authorList>
    </citation>
    <scope>NUCLEOTIDE SEQUENCE [LARGE SCALE GENOMIC DNA]</scope>
    <source>
        <strain evidence="3">CGMCC 4.1622</strain>
    </source>
</reference>
<dbReference type="RefSeq" id="WP_380198423.1">
    <property type="nucleotide sequence ID" value="NZ_JBHSOC010000027.1"/>
</dbReference>
<sequence>MTSTPRLDSLAAGGTNGVYDGIRLADGHMLTLVIHPGADRAESVFLYPGLTAPDTEAWENEDWLEDWLTGGSGETTYGDVPVEAVRELIVAHGGEHENQEAPQGGAEKTDEAETAEASPDPLTQLAELHGTFERGYSADDVRSVFGRIADEGGPYLVCVWEYADEYGFGGNSEFYAEGEDGDLFEVQPDIHRWLSGQQETPGPLDTWVCAPVTEPTEFPVSDDFHNYARADRTGD</sequence>
<evidence type="ECO:0000313" key="2">
    <source>
        <dbReference type="EMBL" id="MFC5643152.1"/>
    </source>
</evidence>
<protein>
    <recommendedName>
        <fullName evidence="4">DUF4303 domain-containing protein</fullName>
    </recommendedName>
</protein>
<accession>A0ABW0VBN3</accession>
<evidence type="ECO:0000313" key="3">
    <source>
        <dbReference type="Proteomes" id="UP001596066"/>
    </source>
</evidence>
<dbReference type="Proteomes" id="UP001596066">
    <property type="component" value="Unassembled WGS sequence"/>
</dbReference>
<gene>
    <name evidence="2" type="ORF">ACFPZF_17520</name>
</gene>
<dbReference type="EMBL" id="JBHSOC010000027">
    <property type="protein sequence ID" value="MFC5643152.1"/>
    <property type="molecule type" value="Genomic_DNA"/>
</dbReference>
<feature type="region of interest" description="Disordered" evidence="1">
    <location>
        <begin position="94"/>
        <end position="120"/>
    </location>
</feature>
<proteinExistence type="predicted"/>
<keyword evidence="3" id="KW-1185">Reference proteome</keyword>
<comment type="caution">
    <text evidence="2">The sequence shown here is derived from an EMBL/GenBank/DDBJ whole genome shotgun (WGS) entry which is preliminary data.</text>
</comment>
<organism evidence="2 3">
    <name type="scientific">Kitasatospora cinereorecta</name>
    <dbReference type="NCBI Taxonomy" id="285560"/>
    <lineage>
        <taxon>Bacteria</taxon>
        <taxon>Bacillati</taxon>
        <taxon>Actinomycetota</taxon>
        <taxon>Actinomycetes</taxon>
        <taxon>Kitasatosporales</taxon>
        <taxon>Streptomycetaceae</taxon>
        <taxon>Kitasatospora</taxon>
    </lineage>
</organism>
<evidence type="ECO:0008006" key="4">
    <source>
        <dbReference type="Google" id="ProtNLM"/>
    </source>
</evidence>
<evidence type="ECO:0000256" key="1">
    <source>
        <dbReference type="SAM" id="MobiDB-lite"/>
    </source>
</evidence>
<name>A0ABW0VBN3_9ACTN</name>